<name>A0A9W9NNI7_9EURO</name>
<feature type="compositionally biased region" description="Basic and acidic residues" evidence="3">
    <location>
        <begin position="544"/>
        <end position="556"/>
    </location>
</feature>
<feature type="region of interest" description="Disordered" evidence="3">
    <location>
        <begin position="544"/>
        <end position="735"/>
    </location>
</feature>
<feature type="signal peptide" evidence="5">
    <location>
        <begin position="1"/>
        <end position="23"/>
    </location>
</feature>
<dbReference type="PANTHER" id="PTHR46228">
    <property type="entry name" value="KELCH DOMAIN-CONTAINING PROTEIN"/>
    <property type="match status" value="1"/>
</dbReference>
<feature type="compositionally biased region" description="Polar residues" evidence="3">
    <location>
        <begin position="657"/>
        <end position="698"/>
    </location>
</feature>
<accession>A0A9W9NNI7</accession>
<dbReference type="RefSeq" id="XP_058327423.1">
    <property type="nucleotide sequence ID" value="XM_058477078.1"/>
</dbReference>
<keyword evidence="4" id="KW-0472">Membrane</keyword>
<keyword evidence="1" id="KW-0880">Kelch repeat</keyword>
<protein>
    <recommendedName>
        <fullName evidence="8">Galactose oxidase/kelch, beta-propeller</fullName>
    </recommendedName>
</protein>
<sequence length="735" mass="79117">MNIRSQGLLWCVQLVLCIEGAAAACSTFTRQINVSICNWQEVRANVIRDTIYLDGGYLWYQQGFDDGCVTYNNDDGSSGLYYSFNLSTPFDNTSNFTSLINNATKGTGYGNLSPNYVDGAMLANDDEFYIYGGFLESTTGTSSPPGNLVMSYAAYQSGPYREDFSPSWSTETLPDNVTRYITNGAGASAPSENKGFYFSGMRASDWGDFTYYYDALSLANTLISVDMSDLGQGKWTNMTLPSFVPPRANAELVWVPVSESGVLVAIGGVVQPAQFWSDVGLNSSQKEQSQRISPTFMETLSIYDLQSGEWYLQNTTGDIPPQLTEFCSVLASAEDGSSHNIYIYGGYSGLDQTEIPSDDVYILSLPSFIWFKAYNGTSTHGRSGHRCLQVYPDQMFAVGGYRSGTTQCLEDGVIVNFNLNTLVFESQYDPAVYSHSYKVPNLVTREIGGSASGGATSTGPDKWTNASLSGILGTKYSKTISTYYPYNTSSTDTPKSGGGSGGFPTWAAAVIGVLGGLLVIALLVGFWFLRRRHLRRKGKVMEEAKELEANEPDRENLMYGGGPTSPRPGPQSTSTGVETGANISSGPNTSTIDESLGTGVTPLSVESGGGVVHEIPDSSAPAELPTEYNENVAKTDDSAPGSPSNEFPSPVSPPISPQNTTGSDSGSVQGHYRSTSTRSTVPSLSIDNVVTSRTSHFQESFDGHMQRPRHDSVISEGSMGSEEQGPYSGSETIHE</sequence>
<evidence type="ECO:0000256" key="5">
    <source>
        <dbReference type="SAM" id="SignalP"/>
    </source>
</evidence>
<feature type="transmembrane region" description="Helical" evidence="4">
    <location>
        <begin position="506"/>
        <end position="529"/>
    </location>
</feature>
<gene>
    <name evidence="6" type="ORF">N7468_007782</name>
</gene>
<dbReference type="CDD" id="cd12087">
    <property type="entry name" value="TM_EGFR-like"/>
    <property type="match status" value="1"/>
</dbReference>
<evidence type="ECO:0000256" key="4">
    <source>
        <dbReference type="SAM" id="Phobius"/>
    </source>
</evidence>
<keyword evidence="5" id="KW-0732">Signal</keyword>
<dbReference type="AlphaFoldDB" id="A0A9W9NNI7"/>
<evidence type="ECO:0000256" key="2">
    <source>
        <dbReference type="ARBA" id="ARBA00022737"/>
    </source>
</evidence>
<evidence type="ECO:0000313" key="6">
    <source>
        <dbReference type="EMBL" id="KAJ5223240.1"/>
    </source>
</evidence>
<evidence type="ECO:0008006" key="8">
    <source>
        <dbReference type="Google" id="ProtNLM"/>
    </source>
</evidence>
<comment type="caution">
    <text evidence="6">The sequence shown here is derived from an EMBL/GenBank/DDBJ whole genome shotgun (WGS) entry which is preliminary data.</text>
</comment>
<evidence type="ECO:0000256" key="1">
    <source>
        <dbReference type="ARBA" id="ARBA00022441"/>
    </source>
</evidence>
<dbReference type="GeneID" id="83204381"/>
<reference evidence="6" key="1">
    <citation type="submission" date="2022-11" db="EMBL/GenBank/DDBJ databases">
        <authorList>
            <person name="Petersen C."/>
        </authorList>
    </citation>
    <scope>NUCLEOTIDE SEQUENCE</scope>
    <source>
        <strain evidence="6">IBT 19713</strain>
    </source>
</reference>
<keyword evidence="7" id="KW-1185">Reference proteome</keyword>
<proteinExistence type="predicted"/>
<feature type="compositionally biased region" description="Polar residues" evidence="3">
    <location>
        <begin position="570"/>
        <end position="593"/>
    </location>
</feature>
<keyword evidence="2" id="KW-0677">Repeat</keyword>
<dbReference type="PANTHER" id="PTHR46228:SF2">
    <property type="entry name" value="KELCH REPEAT PROTEIN (AFU_ORTHOLOGUE AFUA_4G14350)"/>
    <property type="match status" value="1"/>
</dbReference>
<dbReference type="InterPro" id="IPR011043">
    <property type="entry name" value="Gal_Oxase/kelch_b-propeller"/>
</dbReference>
<feature type="compositionally biased region" description="Basic and acidic residues" evidence="3">
    <location>
        <begin position="699"/>
        <end position="713"/>
    </location>
</feature>
<dbReference type="OrthoDB" id="540004at2759"/>
<evidence type="ECO:0000256" key="3">
    <source>
        <dbReference type="SAM" id="MobiDB-lite"/>
    </source>
</evidence>
<reference evidence="6" key="2">
    <citation type="journal article" date="2023" name="IMA Fungus">
        <title>Comparative genomic study of the Penicillium genus elucidates a diverse pangenome and 15 lateral gene transfer events.</title>
        <authorList>
            <person name="Petersen C."/>
            <person name="Sorensen T."/>
            <person name="Nielsen M.R."/>
            <person name="Sondergaard T.E."/>
            <person name="Sorensen J.L."/>
            <person name="Fitzpatrick D.A."/>
            <person name="Frisvad J.C."/>
            <person name="Nielsen K.L."/>
        </authorList>
    </citation>
    <scope>NUCLEOTIDE SEQUENCE</scope>
    <source>
        <strain evidence="6">IBT 19713</strain>
    </source>
</reference>
<organism evidence="6 7">
    <name type="scientific">Penicillium chermesinum</name>
    <dbReference type="NCBI Taxonomy" id="63820"/>
    <lineage>
        <taxon>Eukaryota</taxon>
        <taxon>Fungi</taxon>
        <taxon>Dikarya</taxon>
        <taxon>Ascomycota</taxon>
        <taxon>Pezizomycotina</taxon>
        <taxon>Eurotiomycetes</taxon>
        <taxon>Eurotiomycetidae</taxon>
        <taxon>Eurotiales</taxon>
        <taxon>Aspergillaceae</taxon>
        <taxon>Penicillium</taxon>
    </lineage>
</organism>
<feature type="chain" id="PRO_5040718466" description="Galactose oxidase/kelch, beta-propeller" evidence="5">
    <location>
        <begin position="24"/>
        <end position="735"/>
    </location>
</feature>
<dbReference type="SUPFAM" id="SSF50965">
    <property type="entry name" value="Galactose oxidase, central domain"/>
    <property type="match status" value="1"/>
</dbReference>
<evidence type="ECO:0000313" key="7">
    <source>
        <dbReference type="Proteomes" id="UP001150941"/>
    </source>
</evidence>
<dbReference type="EMBL" id="JAPQKS010000006">
    <property type="protein sequence ID" value="KAJ5223240.1"/>
    <property type="molecule type" value="Genomic_DNA"/>
</dbReference>
<keyword evidence="4" id="KW-0812">Transmembrane</keyword>
<keyword evidence="4" id="KW-1133">Transmembrane helix</keyword>
<dbReference type="Proteomes" id="UP001150941">
    <property type="component" value="Unassembled WGS sequence"/>
</dbReference>